<dbReference type="PROSITE" id="PS51832">
    <property type="entry name" value="HD_GYP"/>
    <property type="match status" value="1"/>
</dbReference>
<name>A0A9X4MEZ2_9BACT</name>
<gene>
    <name evidence="2" type="ORF">OLX77_02545</name>
</gene>
<reference evidence="2" key="1">
    <citation type="journal article" date="2022" name="bioRxiv">
        <title>Thiovibrio frasassiensisgen. nov., sp. nov., an autotrophic, elemental sulfur disproportionating bacterium isolated from sulfidic karst sediment, and proposal of Thiovibrionaceae fam. nov.</title>
        <authorList>
            <person name="Aronson H."/>
            <person name="Thomas C."/>
            <person name="Bhattacharyya M."/>
            <person name="Eckstein S."/>
            <person name="Jensen S."/>
            <person name="Barco R."/>
            <person name="Macalady J."/>
            <person name="Amend J."/>
        </authorList>
    </citation>
    <scope>NUCLEOTIDE SEQUENCE</scope>
    <source>
        <strain evidence="2">RS19-109</strain>
    </source>
</reference>
<dbReference type="Proteomes" id="UP001154240">
    <property type="component" value="Unassembled WGS sequence"/>
</dbReference>
<feature type="domain" description="HD-GYP" evidence="1">
    <location>
        <begin position="143"/>
        <end position="339"/>
    </location>
</feature>
<dbReference type="RefSeq" id="WP_307632014.1">
    <property type="nucleotide sequence ID" value="NZ_JAPHEH010000001.1"/>
</dbReference>
<evidence type="ECO:0000313" key="2">
    <source>
        <dbReference type="EMBL" id="MDG4475038.1"/>
    </source>
</evidence>
<dbReference type="AlphaFoldDB" id="A0A9X4MEZ2"/>
<sequence length="409" mass="45870">MIKKVPIQELQPGIHIERFDCGWLDHPYLFNHKKIKTHGEIERLKSWGVTHVYIEIDRNPEPAPIMDALESPPPPVAFEHIITPQTARIDRDLKHIPVRHEIVRAQKVRQRANLAAKNILAAVQSGKKIQTGEAEAAVNELDNSICHNKDALFLLMRLRKKDEYTFDHSVSVGVLLLAFCRAMGFDRETTRAIGLGGLLHDVGKMAVPLAILNKPSALNDDEFKKIQQHVIYCRKILATTHNISLPVAQIAMEHHERFDGTGYPHGLSGEAISLGGQMAAIADVFDALTSDRCYRNGIDQVEVLRKLYGWSRSHFNEGLVHRFIRCIGIYPAGTLVQLESGLLGVVVESTDNLLCPVVRPIYDIRHDWAVNQKDIDLSKSNGKGGADRIIGYESAKRWRIDPLKVLGIT</sequence>
<evidence type="ECO:0000313" key="3">
    <source>
        <dbReference type="Proteomes" id="UP001154240"/>
    </source>
</evidence>
<dbReference type="InterPro" id="IPR037522">
    <property type="entry name" value="HD_GYP_dom"/>
</dbReference>
<reference evidence="2" key="2">
    <citation type="submission" date="2022-10" db="EMBL/GenBank/DDBJ databases">
        <authorList>
            <person name="Aronson H.S."/>
        </authorList>
    </citation>
    <scope>NUCLEOTIDE SEQUENCE</scope>
    <source>
        <strain evidence="2">RS19-109</strain>
    </source>
</reference>
<dbReference type="SMART" id="SM00471">
    <property type="entry name" value="HDc"/>
    <property type="match status" value="1"/>
</dbReference>
<dbReference type="CDD" id="cd00077">
    <property type="entry name" value="HDc"/>
    <property type="match status" value="1"/>
</dbReference>
<dbReference type="Pfam" id="PF13487">
    <property type="entry name" value="HD_5"/>
    <property type="match status" value="1"/>
</dbReference>
<dbReference type="Pfam" id="PF11871">
    <property type="entry name" value="DUF3391"/>
    <property type="match status" value="1"/>
</dbReference>
<dbReference type="InterPro" id="IPR006675">
    <property type="entry name" value="HDIG_dom"/>
</dbReference>
<organism evidence="2 3">
    <name type="scientific">Thiovibrio frasassiensis</name>
    <dbReference type="NCBI Taxonomy" id="2984131"/>
    <lineage>
        <taxon>Bacteria</taxon>
        <taxon>Pseudomonadati</taxon>
        <taxon>Thermodesulfobacteriota</taxon>
        <taxon>Desulfobulbia</taxon>
        <taxon>Desulfobulbales</taxon>
        <taxon>Thiovibrionaceae</taxon>
        <taxon>Thiovibrio</taxon>
    </lineage>
</organism>
<protein>
    <submittedName>
        <fullName evidence="2">HD-GYP domain-containing protein</fullName>
    </submittedName>
</protein>
<dbReference type="EMBL" id="JAPHEH010000001">
    <property type="protein sequence ID" value="MDG4475038.1"/>
    <property type="molecule type" value="Genomic_DNA"/>
</dbReference>
<dbReference type="NCBIfam" id="TIGR00277">
    <property type="entry name" value="HDIG"/>
    <property type="match status" value="1"/>
</dbReference>
<dbReference type="PANTHER" id="PTHR43155:SF2">
    <property type="entry name" value="CYCLIC DI-GMP PHOSPHODIESTERASE PA4108"/>
    <property type="match status" value="1"/>
</dbReference>
<proteinExistence type="predicted"/>
<dbReference type="PANTHER" id="PTHR43155">
    <property type="entry name" value="CYCLIC DI-GMP PHOSPHODIESTERASE PA4108-RELATED"/>
    <property type="match status" value="1"/>
</dbReference>
<dbReference type="SUPFAM" id="SSF109604">
    <property type="entry name" value="HD-domain/PDEase-like"/>
    <property type="match status" value="1"/>
</dbReference>
<dbReference type="InterPro" id="IPR021812">
    <property type="entry name" value="DUF3391"/>
</dbReference>
<dbReference type="Gene3D" id="1.10.3210.10">
    <property type="entry name" value="Hypothetical protein af1432"/>
    <property type="match status" value="1"/>
</dbReference>
<accession>A0A9X4MEZ2</accession>
<comment type="caution">
    <text evidence="2">The sequence shown here is derived from an EMBL/GenBank/DDBJ whole genome shotgun (WGS) entry which is preliminary data.</text>
</comment>
<evidence type="ECO:0000259" key="1">
    <source>
        <dbReference type="PROSITE" id="PS51832"/>
    </source>
</evidence>
<dbReference type="InterPro" id="IPR003607">
    <property type="entry name" value="HD/PDEase_dom"/>
</dbReference>
<keyword evidence="3" id="KW-1185">Reference proteome</keyword>